<dbReference type="Pfam" id="PF07729">
    <property type="entry name" value="FCD"/>
    <property type="match status" value="1"/>
</dbReference>
<reference evidence="6 7" key="1">
    <citation type="submission" date="2020-04" db="EMBL/GenBank/DDBJ databases">
        <title>Azohydromonas sp. isolated from soil.</title>
        <authorList>
            <person name="Dahal R.H."/>
        </authorList>
    </citation>
    <scope>NUCLEOTIDE SEQUENCE [LARGE SCALE GENOMIC DNA]</scope>
    <source>
        <strain evidence="6 7">G-1-1-14</strain>
    </source>
</reference>
<sequence>MPAPKSLATAEKDNNAQPYVDAPADRKTVLGETLRRRIVSMEMAPGTVVDEMALSEEFGLSRPPVRELLRQLAAEGYIDLEANRAARVSSMSFQSLRSFFQAAPLIYIATTQLAAKNATRSGINELKLIQKRFRTAIEENDVESRVIYNDQFHLEIGKMAQNDYLLPSLRRLLIDHARLGKIFYRHPTTRDMEQDLETAVQQHDQIIEAIERHDAEAAGSLVRAHLELSRHRMAEYAAPEGVEVPLAY</sequence>
<dbReference type="SMART" id="SM00895">
    <property type="entry name" value="FCD"/>
    <property type="match status" value="1"/>
</dbReference>
<dbReference type="RefSeq" id="WP_169161665.1">
    <property type="nucleotide sequence ID" value="NZ_JABBFW010000012.1"/>
</dbReference>
<dbReference type="EMBL" id="JABBFW010000012">
    <property type="protein sequence ID" value="NML16769.1"/>
    <property type="molecule type" value="Genomic_DNA"/>
</dbReference>
<keyword evidence="1" id="KW-0805">Transcription regulation</keyword>
<name>A0A848FEI8_9BURK</name>
<dbReference type="Gene3D" id="1.20.120.530">
    <property type="entry name" value="GntR ligand-binding domain-like"/>
    <property type="match status" value="1"/>
</dbReference>
<dbReference type="PROSITE" id="PS50949">
    <property type="entry name" value="HTH_GNTR"/>
    <property type="match status" value="1"/>
</dbReference>
<dbReference type="InterPro" id="IPR008920">
    <property type="entry name" value="TF_FadR/GntR_C"/>
</dbReference>
<accession>A0A848FEI8</accession>
<proteinExistence type="predicted"/>
<keyword evidence="3" id="KW-0804">Transcription</keyword>
<dbReference type="SUPFAM" id="SSF46785">
    <property type="entry name" value="Winged helix' DNA-binding domain"/>
    <property type="match status" value="1"/>
</dbReference>
<dbReference type="PANTHER" id="PTHR43537">
    <property type="entry name" value="TRANSCRIPTIONAL REGULATOR, GNTR FAMILY"/>
    <property type="match status" value="1"/>
</dbReference>
<dbReference type="Proteomes" id="UP000574067">
    <property type="component" value="Unassembled WGS sequence"/>
</dbReference>
<evidence type="ECO:0000256" key="3">
    <source>
        <dbReference type="ARBA" id="ARBA00023163"/>
    </source>
</evidence>
<dbReference type="InterPro" id="IPR000524">
    <property type="entry name" value="Tscrpt_reg_HTH_GntR"/>
</dbReference>
<evidence type="ECO:0000256" key="4">
    <source>
        <dbReference type="SAM" id="MobiDB-lite"/>
    </source>
</evidence>
<keyword evidence="7" id="KW-1185">Reference proteome</keyword>
<dbReference type="InterPro" id="IPR036388">
    <property type="entry name" value="WH-like_DNA-bd_sf"/>
</dbReference>
<dbReference type="SUPFAM" id="SSF48008">
    <property type="entry name" value="GntR ligand-binding domain-like"/>
    <property type="match status" value="1"/>
</dbReference>
<protein>
    <submittedName>
        <fullName evidence="6">GntR family transcriptional regulator</fullName>
    </submittedName>
</protein>
<dbReference type="AlphaFoldDB" id="A0A848FEI8"/>
<evidence type="ECO:0000313" key="7">
    <source>
        <dbReference type="Proteomes" id="UP000574067"/>
    </source>
</evidence>
<evidence type="ECO:0000256" key="2">
    <source>
        <dbReference type="ARBA" id="ARBA00023125"/>
    </source>
</evidence>
<organism evidence="6 7">
    <name type="scientific">Azohydromonas caseinilytica</name>
    <dbReference type="NCBI Taxonomy" id="2728836"/>
    <lineage>
        <taxon>Bacteria</taxon>
        <taxon>Pseudomonadati</taxon>
        <taxon>Pseudomonadota</taxon>
        <taxon>Betaproteobacteria</taxon>
        <taxon>Burkholderiales</taxon>
        <taxon>Sphaerotilaceae</taxon>
        <taxon>Azohydromonas</taxon>
    </lineage>
</organism>
<dbReference type="InterPro" id="IPR036390">
    <property type="entry name" value="WH_DNA-bd_sf"/>
</dbReference>
<dbReference type="SMART" id="SM00345">
    <property type="entry name" value="HTH_GNTR"/>
    <property type="match status" value="1"/>
</dbReference>
<feature type="domain" description="HTH gntR-type" evidence="5">
    <location>
        <begin position="24"/>
        <end position="91"/>
    </location>
</feature>
<gene>
    <name evidence="6" type="ORF">HHL10_17440</name>
</gene>
<evidence type="ECO:0000313" key="6">
    <source>
        <dbReference type="EMBL" id="NML16769.1"/>
    </source>
</evidence>
<dbReference type="GO" id="GO:0003677">
    <property type="term" value="F:DNA binding"/>
    <property type="evidence" value="ECO:0007669"/>
    <property type="project" value="UniProtKB-KW"/>
</dbReference>
<dbReference type="Pfam" id="PF00392">
    <property type="entry name" value="GntR"/>
    <property type="match status" value="1"/>
</dbReference>
<evidence type="ECO:0000256" key="1">
    <source>
        <dbReference type="ARBA" id="ARBA00023015"/>
    </source>
</evidence>
<dbReference type="PANTHER" id="PTHR43537:SF53">
    <property type="entry name" value="HTH-TYPE TRANSCRIPTIONAL REPRESSOR NANR"/>
    <property type="match status" value="1"/>
</dbReference>
<dbReference type="GO" id="GO:0003700">
    <property type="term" value="F:DNA-binding transcription factor activity"/>
    <property type="evidence" value="ECO:0007669"/>
    <property type="project" value="InterPro"/>
</dbReference>
<evidence type="ECO:0000259" key="5">
    <source>
        <dbReference type="PROSITE" id="PS50949"/>
    </source>
</evidence>
<dbReference type="PRINTS" id="PR00035">
    <property type="entry name" value="HTHGNTR"/>
</dbReference>
<dbReference type="Gene3D" id="1.10.10.10">
    <property type="entry name" value="Winged helix-like DNA-binding domain superfamily/Winged helix DNA-binding domain"/>
    <property type="match status" value="1"/>
</dbReference>
<comment type="caution">
    <text evidence="6">The sequence shown here is derived from an EMBL/GenBank/DDBJ whole genome shotgun (WGS) entry which is preliminary data.</text>
</comment>
<keyword evidence="2" id="KW-0238">DNA-binding</keyword>
<feature type="region of interest" description="Disordered" evidence="4">
    <location>
        <begin position="1"/>
        <end position="20"/>
    </location>
</feature>
<dbReference type="InterPro" id="IPR011711">
    <property type="entry name" value="GntR_C"/>
</dbReference>